<dbReference type="PANTHER" id="PTHR13887:SF41">
    <property type="entry name" value="THIOREDOXIN SUPERFAMILY PROTEIN"/>
    <property type="match status" value="1"/>
</dbReference>
<dbReference type="SUPFAM" id="SSF52833">
    <property type="entry name" value="Thioredoxin-like"/>
    <property type="match status" value="1"/>
</dbReference>
<dbReference type="InterPro" id="IPR001853">
    <property type="entry name" value="DSBA-like_thioredoxin_dom"/>
</dbReference>
<protein>
    <submittedName>
        <fullName evidence="2">DsbA family oxidoreductase</fullName>
    </submittedName>
</protein>
<accession>A0A7J5C1D2</accession>
<dbReference type="EMBL" id="WBJZ01000001">
    <property type="protein sequence ID" value="KAB1662414.1"/>
    <property type="molecule type" value="Genomic_DNA"/>
</dbReference>
<evidence type="ECO:0000259" key="1">
    <source>
        <dbReference type="Pfam" id="PF01323"/>
    </source>
</evidence>
<reference evidence="2 3" key="1">
    <citation type="submission" date="2019-09" db="EMBL/GenBank/DDBJ databases">
        <title>Phylogeny of genus Pseudoclavibacter and closely related genus.</title>
        <authorList>
            <person name="Li Y."/>
        </authorList>
    </citation>
    <scope>NUCLEOTIDE SEQUENCE [LARGE SCALE GENOMIC DNA]</scope>
    <source>
        <strain evidence="2 3">DSM 23821</strain>
    </source>
</reference>
<comment type="caution">
    <text evidence="2">The sequence shown here is derived from an EMBL/GenBank/DDBJ whole genome shotgun (WGS) entry which is preliminary data.</text>
</comment>
<dbReference type="InterPro" id="IPR036249">
    <property type="entry name" value="Thioredoxin-like_sf"/>
</dbReference>
<organism evidence="2 3">
    <name type="scientific">Pseudoclavibacter chungangensis</name>
    <dbReference type="NCBI Taxonomy" id="587635"/>
    <lineage>
        <taxon>Bacteria</taxon>
        <taxon>Bacillati</taxon>
        <taxon>Actinomycetota</taxon>
        <taxon>Actinomycetes</taxon>
        <taxon>Micrococcales</taxon>
        <taxon>Microbacteriaceae</taxon>
        <taxon>Pseudoclavibacter</taxon>
    </lineage>
</organism>
<keyword evidence="3" id="KW-1185">Reference proteome</keyword>
<dbReference type="OrthoDB" id="9799122at2"/>
<sequence length="224" mass="24432">MGDGVRIEIWADVVCPWCGIMNERLNRALARFGHDDEVEVVHHAFRLSPELPEDHGFAVTERMTANGRMSEADAVAASTRIEDIAHEDGIERYHVADGSTGNTMRMLEVLAFAASRGIDRAAWDAAFHAHFGTRRDIWNPEALADFADSIGVNGDEALFALHTRRFAEQIEADQARAVALGAQGVPFVVVDGRYGISGVQSVDTLVDVFERALAAEDDIEAVSA</sequence>
<dbReference type="PANTHER" id="PTHR13887">
    <property type="entry name" value="GLUTATHIONE S-TRANSFERASE KAPPA"/>
    <property type="match status" value="1"/>
</dbReference>
<dbReference type="AlphaFoldDB" id="A0A7J5C1D2"/>
<dbReference type="Proteomes" id="UP000467240">
    <property type="component" value="Unassembled WGS sequence"/>
</dbReference>
<dbReference type="GO" id="GO:0016491">
    <property type="term" value="F:oxidoreductase activity"/>
    <property type="evidence" value="ECO:0007669"/>
    <property type="project" value="InterPro"/>
</dbReference>
<evidence type="ECO:0000313" key="2">
    <source>
        <dbReference type="EMBL" id="KAB1662414.1"/>
    </source>
</evidence>
<proteinExistence type="predicted"/>
<name>A0A7J5C1D2_9MICO</name>
<dbReference type="Pfam" id="PF01323">
    <property type="entry name" value="DSBA"/>
    <property type="match status" value="1"/>
</dbReference>
<gene>
    <name evidence="2" type="ORF">F8O01_00220</name>
</gene>
<dbReference type="CDD" id="cd03024">
    <property type="entry name" value="DsbA_FrnE"/>
    <property type="match status" value="1"/>
</dbReference>
<dbReference type="Gene3D" id="3.40.30.10">
    <property type="entry name" value="Glutaredoxin"/>
    <property type="match status" value="1"/>
</dbReference>
<evidence type="ECO:0000313" key="3">
    <source>
        <dbReference type="Proteomes" id="UP000467240"/>
    </source>
</evidence>
<feature type="domain" description="DSBA-like thioredoxin" evidence="1">
    <location>
        <begin position="7"/>
        <end position="208"/>
    </location>
</feature>